<feature type="region of interest" description="Disordered" evidence="1">
    <location>
        <begin position="74"/>
        <end position="95"/>
    </location>
</feature>
<protein>
    <submittedName>
        <fullName evidence="2">Uncharacterized protein</fullName>
    </submittedName>
</protein>
<evidence type="ECO:0000313" key="2">
    <source>
        <dbReference type="EMBL" id="GBM86851.1"/>
    </source>
</evidence>
<accession>A0A4Y2J991</accession>
<reference evidence="2 3" key="1">
    <citation type="journal article" date="2019" name="Sci. Rep.">
        <title>Orb-weaving spider Araneus ventricosus genome elucidates the spidroin gene catalogue.</title>
        <authorList>
            <person name="Kono N."/>
            <person name="Nakamura H."/>
            <person name="Ohtoshi R."/>
            <person name="Moran D.A.P."/>
            <person name="Shinohara A."/>
            <person name="Yoshida Y."/>
            <person name="Fujiwara M."/>
            <person name="Mori M."/>
            <person name="Tomita M."/>
            <person name="Arakawa K."/>
        </authorList>
    </citation>
    <scope>NUCLEOTIDE SEQUENCE [LARGE SCALE GENOMIC DNA]</scope>
</reference>
<name>A0A4Y2J991_ARAVE</name>
<evidence type="ECO:0000313" key="3">
    <source>
        <dbReference type="Proteomes" id="UP000499080"/>
    </source>
</evidence>
<dbReference type="Proteomes" id="UP000499080">
    <property type="component" value="Unassembled WGS sequence"/>
</dbReference>
<keyword evidence="3" id="KW-1185">Reference proteome</keyword>
<organism evidence="2 3">
    <name type="scientific">Araneus ventricosus</name>
    <name type="common">Orbweaver spider</name>
    <name type="synonym">Epeira ventricosa</name>
    <dbReference type="NCBI Taxonomy" id="182803"/>
    <lineage>
        <taxon>Eukaryota</taxon>
        <taxon>Metazoa</taxon>
        <taxon>Ecdysozoa</taxon>
        <taxon>Arthropoda</taxon>
        <taxon>Chelicerata</taxon>
        <taxon>Arachnida</taxon>
        <taxon>Araneae</taxon>
        <taxon>Araneomorphae</taxon>
        <taxon>Entelegynae</taxon>
        <taxon>Araneoidea</taxon>
        <taxon>Araneidae</taxon>
        <taxon>Araneus</taxon>
    </lineage>
</organism>
<evidence type="ECO:0000256" key="1">
    <source>
        <dbReference type="SAM" id="MobiDB-lite"/>
    </source>
</evidence>
<gene>
    <name evidence="2" type="ORF">AVEN_163021_1</name>
</gene>
<dbReference type="AlphaFoldDB" id="A0A4Y2J991"/>
<comment type="caution">
    <text evidence="2">The sequence shown here is derived from an EMBL/GenBank/DDBJ whole genome shotgun (WGS) entry which is preliminary data.</text>
</comment>
<proteinExistence type="predicted"/>
<dbReference type="EMBL" id="BGPR01109717">
    <property type="protein sequence ID" value="GBM86851.1"/>
    <property type="molecule type" value="Genomic_DNA"/>
</dbReference>
<feature type="compositionally biased region" description="Basic and acidic residues" evidence="1">
    <location>
        <begin position="81"/>
        <end position="95"/>
    </location>
</feature>
<sequence>MLKKEVCGRHLEMTAEVLQAGNSRPLNAKTGIQSRKLTRLSVEAWISSRSRYPSLHLDCRAIKAEGVGTWRESTWVTSPPRKSEKAGIVDRSDWH</sequence>